<name>A0A0L0CGF0_LUCCU</name>
<feature type="signal peptide" evidence="1">
    <location>
        <begin position="1"/>
        <end position="27"/>
    </location>
</feature>
<reference evidence="3 4" key="1">
    <citation type="journal article" date="2015" name="Nat. Commun.">
        <title>Lucilia cuprina genome unlocks parasitic fly biology to underpin future interventions.</title>
        <authorList>
            <person name="Anstead C.A."/>
            <person name="Korhonen P.K."/>
            <person name="Young N.D."/>
            <person name="Hall R.S."/>
            <person name="Jex A.R."/>
            <person name="Murali S.C."/>
            <person name="Hughes D.S."/>
            <person name="Lee S.F."/>
            <person name="Perry T."/>
            <person name="Stroehlein A.J."/>
            <person name="Ansell B.R."/>
            <person name="Breugelmans B."/>
            <person name="Hofmann A."/>
            <person name="Qu J."/>
            <person name="Dugan S."/>
            <person name="Lee S.L."/>
            <person name="Chao H."/>
            <person name="Dinh H."/>
            <person name="Han Y."/>
            <person name="Doddapaneni H.V."/>
            <person name="Worley K.C."/>
            <person name="Muzny D.M."/>
            <person name="Ioannidis P."/>
            <person name="Waterhouse R.M."/>
            <person name="Zdobnov E.M."/>
            <person name="James P.J."/>
            <person name="Bagnall N.H."/>
            <person name="Kotze A.C."/>
            <person name="Gibbs R.A."/>
            <person name="Richards S."/>
            <person name="Batterham P."/>
            <person name="Gasser R.B."/>
        </authorList>
    </citation>
    <scope>NUCLEOTIDE SEQUENCE [LARGE SCALE GENOMIC DNA]</scope>
    <source>
        <strain evidence="3 4">LS</strain>
        <tissue evidence="3">Full body</tissue>
    </source>
</reference>
<feature type="chain" id="PRO_5005536048" evidence="1">
    <location>
        <begin position="28"/>
        <end position="355"/>
    </location>
</feature>
<dbReference type="Pfam" id="PF01823">
    <property type="entry name" value="MACPF"/>
    <property type="match status" value="1"/>
</dbReference>
<dbReference type="InterPro" id="IPR020864">
    <property type="entry name" value="MACPF"/>
</dbReference>
<evidence type="ECO:0000259" key="2">
    <source>
        <dbReference type="SMART" id="SM00457"/>
    </source>
</evidence>
<feature type="domain" description="MACPF" evidence="2">
    <location>
        <begin position="152"/>
        <end position="346"/>
    </location>
</feature>
<keyword evidence="1" id="KW-0732">Signal</keyword>
<evidence type="ECO:0000256" key="1">
    <source>
        <dbReference type="SAM" id="SignalP"/>
    </source>
</evidence>
<dbReference type="EMBL" id="JRES01000413">
    <property type="protein sequence ID" value="KNC31473.1"/>
    <property type="molecule type" value="Genomic_DNA"/>
</dbReference>
<protein>
    <submittedName>
        <fullName evidence="3">Torso-like protein</fullName>
    </submittedName>
</protein>
<sequence length="355" mass="41658">EEMNPKNGLFWQLTLILVATCVRLSSSRESQLRVGKALNVFVRFGYLGISMRVIPTNDTNEDVRWLFKEPTRNIYKDLSNLDESQEQNTPGIFHGDFHMEFCDNRRQLYQAYFRDFTIERLDRPWEAFTGGWFPDNAAKKLGINTSFIQGDYSYVLVRVVRFRETGKFKSEIPNNLTLENDVRERMNEIVTGNVTTAVKFFENVGTHYINSYTTGNSLYQVFVYNRKNYQMIKERIKTKGINALSKQDLYHLFAPWVAEHLGQIRSASANNTVERWARRKLQYEYLLVKYVTLLKLHGNGTLLRTLDTLLGNDAILQLDLKSLNVIFRNEPEKQNWFHEVLDNHMKLWEANMPQN</sequence>
<accession>A0A0L0CGF0</accession>
<dbReference type="STRING" id="7375.A0A0L0CGF0"/>
<keyword evidence="4" id="KW-1185">Reference proteome</keyword>
<dbReference type="AlphaFoldDB" id="A0A0L0CGF0"/>
<gene>
    <name evidence="3" type="ORF">FF38_08421</name>
</gene>
<proteinExistence type="predicted"/>
<evidence type="ECO:0000313" key="4">
    <source>
        <dbReference type="Proteomes" id="UP000037069"/>
    </source>
</evidence>
<dbReference type="Proteomes" id="UP000037069">
    <property type="component" value="Unassembled WGS sequence"/>
</dbReference>
<dbReference type="SMART" id="SM00457">
    <property type="entry name" value="MACPF"/>
    <property type="match status" value="1"/>
</dbReference>
<dbReference type="OMA" id="RWLFKEP"/>
<comment type="caution">
    <text evidence="3">The sequence shown here is derived from an EMBL/GenBank/DDBJ whole genome shotgun (WGS) entry which is preliminary data.</text>
</comment>
<dbReference type="OrthoDB" id="10060229at2759"/>
<organism evidence="3 4">
    <name type="scientific">Lucilia cuprina</name>
    <name type="common">Green bottle fly</name>
    <name type="synonym">Australian sheep blowfly</name>
    <dbReference type="NCBI Taxonomy" id="7375"/>
    <lineage>
        <taxon>Eukaryota</taxon>
        <taxon>Metazoa</taxon>
        <taxon>Ecdysozoa</taxon>
        <taxon>Arthropoda</taxon>
        <taxon>Hexapoda</taxon>
        <taxon>Insecta</taxon>
        <taxon>Pterygota</taxon>
        <taxon>Neoptera</taxon>
        <taxon>Endopterygota</taxon>
        <taxon>Diptera</taxon>
        <taxon>Brachycera</taxon>
        <taxon>Muscomorpha</taxon>
        <taxon>Oestroidea</taxon>
        <taxon>Calliphoridae</taxon>
        <taxon>Luciliinae</taxon>
        <taxon>Lucilia</taxon>
    </lineage>
</organism>
<evidence type="ECO:0000313" key="3">
    <source>
        <dbReference type="EMBL" id="KNC31473.1"/>
    </source>
</evidence>
<feature type="non-terminal residue" evidence="3">
    <location>
        <position position="1"/>
    </location>
</feature>